<reference evidence="4" key="1">
    <citation type="journal article" date="2022" name="Int. J. Syst. Evol. Microbiol.">
        <title>Pseudomonas aegrilactucae sp. nov. and Pseudomonas morbosilactucae sp. nov., pathogens causing bacterial rot of lettuce in Japan.</title>
        <authorList>
            <person name="Sawada H."/>
            <person name="Fujikawa T."/>
            <person name="Satou M."/>
        </authorList>
    </citation>
    <scope>NUCLEOTIDE SEQUENCE</scope>
    <source>
        <strain evidence="4">0166_1</strain>
    </source>
</reference>
<dbReference type="Proteomes" id="UP001162834">
    <property type="component" value="Chromosome"/>
</dbReference>
<dbReference type="PANTHER" id="PTHR33269:SF17">
    <property type="entry name" value="NADH-UBIQUINONE OXIDOREDUCTASE CHAIN 6"/>
    <property type="match status" value="1"/>
</dbReference>
<feature type="transmembrane region" description="Helical" evidence="2">
    <location>
        <begin position="30"/>
        <end position="47"/>
    </location>
</feature>
<keyword evidence="5" id="KW-1185">Reference proteome</keyword>
<dbReference type="GO" id="GO:0008137">
    <property type="term" value="F:NADH dehydrogenase (ubiquinone) activity"/>
    <property type="evidence" value="ECO:0007669"/>
    <property type="project" value="UniProtKB-UniRule"/>
</dbReference>
<dbReference type="EMBL" id="CP087164">
    <property type="protein sequence ID" value="UGS34189.1"/>
    <property type="molecule type" value="Genomic_DNA"/>
</dbReference>
<evidence type="ECO:0000313" key="4">
    <source>
        <dbReference type="EMBL" id="UGS34189.1"/>
    </source>
</evidence>
<dbReference type="EC" id="7.1.1.-" evidence="2"/>
<feature type="transmembrane region" description="Helical" evidence="2">
    <location>
        <begin position="138"/>
        <end position="164"/>
    </location>
</feature>
<evidence type="ECO:0000256" key="1">
    <source>
        <dbReference type="ARBA" id="ARBA00005698"/>
    </source>
</evidence>
<keyword evidence="2" id="KW-1003">Cell membrane</keyword>
<dbReference type="GO" id="GO:0005886">
    <property type="term" value="C:plasma membrane"/>
    <property type="evidence" value="ECO:0007669"/>
    <property type="project" value="UniProtKB-SubCell"/>
</dbReference>
<evidence type="ECO:0000256" key="2">
    <source>
        <dbReference type="RuleBase" id="RU004429"/>
    </source>
</evidence>
<comment type="catalytic activity">
    <reaction evidence="2">
        <text>a quinone + NADH + 5 H(+)(in) = a quinol + NAD(+) + 4 H(+)(out)</text>
        <dbReference type="Rhea" id="RHEA:57888"/>
        <dbReference type="ChEBI" id="CHEBI:15378"/>
        <dbReference type="ChEBI" id="CHEBI:24646"/>
        <dbReference type="ChEBI" id="CHEBI:57540"/>
        <dbReference type="ChEBI" id="CHEBI:57945"/>
        <dbReference type="ChEBI" id="CHEBI:132124"/>
    </reaction>
</comment>
<keyword evidence="2" id="KW-1133">Transmembrane helix</keyword>
<dbReference type="RefSeq" id="WP_259313878.1">
    <property type="nucleotide sequence ID" value="NZ_CP087164.1"/>
</dbReference>
<name>A0A9E6XTI5_9ACTN</name>
<feature type="transmembrane region" description="Helical" evidence="2">
    <location>
        <begin position="53"/>
        <end position="75"/>
    </location>
</feature>
<keyword evidence="2" id="KW-0874">Quinone</keyword>
<dbReference type="Pfam" id="PF00499">
    <property type="entry name" value="Oxidored_q3"/>
    <property type="match status" value="1"/>
</dbReference>
<comment type="subcellular location">
    <subcellularLocation>
        <location evidence="2">Cell membrane</location>
        <topology evidence="2">Multi-pass membrane protein</topology>
    </subcellularLocation>
</comment>
<dbReference type="InterPro" id="IPR001457">
    <property type="entry name" value="NADH_UbQ/plastoQ_OxRdtase_su6"/>
</dbReference>
<dbReference type="PANTHER" id="PTHR33269">
    <property type="entry name" value="NADH-UBIQUINONE OXIDOREDUCTASE CHAIN 6"/>
    <property type="match status" value="1"/>
</dbReference>
<dbReference type="AlphaFoldDB" id="A0A9E6XTI5"/>
<evidence type="ECO:0000313" key="5">
    <source>
        <dbReference type="Proteomes" id="UP001162834"/>
    </source>
</evidence>
<sequence>MSEFFFFLTAILAIGGAIGVITLRNPFFNVLALVCHLIALAGLFLLLRAEFVAFAQVIVYAGAVMVLYVFVVAYVGGQDEPLHAWDGPGQKGIAALFGGLLFVELCIAILGTGLKAVSGHGAPYEAGFGSPDQIGELLLTRFLFAFEAASVLLLIAAVGAVVLARRRGGIHEGEQRLSFTDFIRPIGTGTMHEGVQGTTGTPAHEPGRDESAPSKPERVGIGAAPDEGVRP</sequence>
<comment type="similarity">
    <text evidence="1 2">Belongs to the complex I subunit 6 family.</text>
</comment>
<accession>A0A9E6XTI5</accession>
<dbReference type="GO" id="GO:0048038">
    <property type="term" value="F:quinone binding"/>
    <property type="evidence" value="ECO:0007669"/>
    <property type="project" value="UniProtKB-UniRule"/>
</dbReference>
<dbReference type="InterPro" id="IPR042106">
    <property type="entry name" value="Nuo/plastoQ_OxRdtase_6_NuoJ"/>
</dbReference>
<feature type="transmembrane region" description="Helical" evidence="2">
    <location>
        <begin position="6"/>
        <end position="23"/>
    </location>
</feature>
<protein>
    <recommendedName>
        <fullName evidence="2">NADH-quinone oxidoreductase subunit J</fullName>
        <ecNumber evidence="2">7.1.1.-</ecNumber>
    </recommendedName>
</protein>
<evidence type="ECO:0000256" key="3">
    <source>
        <dbReference type="SAM" id="MobiDB-lite"/>
    </source>
</evidence>
<dbReference type="KEGG" id="sbae:DSM104329_00562"/>
<gene>
    <name evidence="4" type="ORF">DSM104329_00562</name>
</gene>
<comment type="function">
    <text evidence="2">NDH-1 shuttles electrons from NADH, via FMN and iron-sulfur (Fe-S) centers, to quinones in the respiratory chain. Couples the redox reaction to proton translocation (for every two electrons transferred, four hydrogen ions are translocated across the cytoplasmic membrane), and thus conserves the redox energy in a proton gradient.</text>
</comment>
<keyword evidence="2" id="KW-0812">Transmembrane</keyword>
<dbReference type="Gene3D" id="1.20.120.1200">
    <property type="entry name" value="NADH-ubiquinone/plastoquinone oxidoreductase chain 6, subunit NuoJ"/>
    <property type="match status" value="1"/>
</dbReference>
<keyword evidence="2" id="KW-0472">Membrane</keyword>
<organism evidence="4 5">
    <name type="scientific">Capillimicrobium parvum</name>
    <dbReference type="NCBI Taxonomy" id="2884022"/>
    <lineage>
        <taxon>Bacteria</taxon>
        <taxon>Bacillati</taxon>
        <taxon>Actinomycetota</taxon>
        <taxon>Thermoleophilia</taxon>
        <taxon>Solirubrobacterales</taxon>
        <taxon>Capillimicrobiaceae</taxon>
        <taxon>Capillimicrobium</taxon>
    </lineage>
</organism>
<feature type="compositionally biased region" description="Basic and acidic residues" evidence="3">
    <location>
        <begin position="205"/>
        <end position="218"/>
    </location>
</feature>
<feature type="transmembrane region" description="Helical" evidence="2">
    <location>
        <begin position="96"/>
        <end position="118"/>
    </location>
</feature>
<keyword evidence="2" id="KW-0520">NAD</keyword>
<feature type="region of interest" description="Disordered" evidence="3">
    <location>
        <begin position="190"/>
        <end position="231"/>
    </location>
</feature>
<proteinExistence type="inferred from homology"/>